<protein>
    <submittedName>
        <fullName evidence="3">LNP1</fullName>
    </submittedName>
</protein>
<organism evidence="2 3">
    <name type="scientific">Steinernema glaseri</name>
    <dbReference type="NCBI Taxonomy" id="37863"/>
    <lineage>
        <taxon>Eukaryota</taxon>
        <taxon>Metazoa</taxon>
        <taxon>Ecdysozoa</taxon>
        <taxon>Nematoda</taxon>
        <taxon>Chromadorea</taxon>
        <taxon>Rhabditida</taxon>
        <taxon>Tylenchina</taxon>
        <taxon>Panagrolaimomorpha</taxon>
        <taxon>Strongyloidoidea</taxon>
        <taxon>Steinernematidae</taxon>
        <taxon>Steinernema</taxon>
    </lineage>
</organism>
<feature type="region of interest" description="Disordered" evidence="1">
    <location>
        <begin position="1"/>
        <end position="29"/>
    </location>
</feature>
<proteinExistence type="predicted"/>
<dbReference type="AlphaFoldDB" id="A0A1I8A152"/>
<feature type="compositionally biased region" description="Basic and acidic residues" evidence="1">
    <location>
        <begin position="7"/>
        <end position="17"/>
    </location>
</feature>
<dbReference type="WBParaSite" id="L893_g31947.t1">
    <property type="protein sequence ID" value="L893_g31947.t1"/>
    <property type="gene ID" value="L893_g31947"/>
</dbReference>
<evidence type="ECO:0000313" key="3">
    <source>
        <dbReference type="WBParaSite" id="L893_g31947.t1"/>
    </source>
</evidence>
<evidence type="ECO:0000313" key="2">
    <source>
        <dbReference type="Proteomes" id="UP000095287"/>
    </source>
</evidence>
<keyword evidence="2" id="KW-1185">Reference proteome</keyword>
<dbReference type="Proteomes" id="UP000095287">
    <property type="component" value="Unplaced"/>
</dbReference>
<evidence type="ECO:0000256" key="1">
    <source>
        <dbReference type="SAM" id="MobiDB-lite"/>
    </source>
</evidence>
<accession>A0A1I8A152</accession>
<feature type="region of interest" description="Disordered" evidence="1">
    <location>
        <begin position="58"/>
        <end position="130"/>
    </location>
</feature>
<sequence length="130" mass="14647">MAFMDSTLKKQEREPPSLHRSQTSHKRLNDMDKSFFEHFEDYILDVLLLFKEAGSRAKKKAEKAGSKAGSGGSGEEATFPGRAHIGYRRNRKTETQMARVDLGGSRLTPPIGDVQNKLYKRNSNKDCVES</sequence>
<name>A0A1I8A152_9BILA</name>
<reference evidence="3" key="1">
    <citation type="submission" date="2016-11" db="UniProtKB">
        <authorList>
            <consortium name="WormBaseParasite"/>
        </authorList>
    </citation>
    <scope>IDENTIFICATION</scope>
</reference>